<accession>A0A1L9AY88</accession>
<comment type="caution">
    <text evidence="1">The sequence shown here is derived from an EMBL/GenBank/DDBJ whole genome shotgun (WGS) entry which is preliminary data.</text>
</comment>
<protein>
    <submittedName>
        <fullName evidence="1">Uncharacterized protein</fullName>
    </submittedName>
</protein>
<reference evidence="2" key="1">
    <citation type="submission" date="2016-11" db="EMBL/GenBank/DDBJ databases">
        <authorList>
            <person name="Shukria A."/>
            <person name="Stevens D.C."/>
        </authorList>
    </citation>
    <scope>NUCLEOTIDE SEQUENCE [LARGE SCALE GENOMIC DNA]</scope>
    <source>
        <strain evidence="2">Cbfe23</strain>
    </source>
</reference>
<dbReference type="AlphaFoldDB" id="A0A1L9AY88"/>
<reference evidence="1 2" key="2">
    <citation type="submission" date="2016-12" db="EMBL/GenBank/DDBJ databases">
        <title>Draft Genome Sequence of Cystobacter ferrugineus Strain Cbfe23.</title>
        <authorList>
            <person name="Akbar S."/>
            <person name="Dowd S.E."/>
            <person name="Stevens D.C."/>
        </authorList>
    </citation>
    <scope>NUCLEOTIDE SEQUENCE [LARGE SCALE GENOMIC DNA]</scope>
    <source>
        <strain evidence="1 2">Cbfe23</strain>
    </source>
</reference>
<evidence type="ECO:0000313" key="2">
    <source>
        <dbReference type="Proteomes" id="UP000182229"/>
    </source>
</evidence>
<organism evidence="1 2">
    <name type="scientific">Cystobacter ferrugineus</name>
    <dbReference type="NCBI Taxonomy" id="83449"/>
    <lineage>
        <taxon>Bacteria</taxon>
        <taxon>Pseudomonadati</taxon>
        <taxon>Myxococcota</taxon>
        <taxon>Myxococcia</taxon>
        <taxon>Myxococcales</taxon>
        <taxon>Cystobacterineae</taxon>
        <taxon>Archangiaceae</taxon>
        <taxon>Cystobacter</taxon>
    </lineage>
</organism>
<dbReference type="Proteomes" id="UP000182229">
    <property type="component" value="Unassembled WGS sequence"/>
</dbReference>
<name>A0A1L9AY88_9BACT</name>
<evidence type="ECO:0000313" key="1">
    <source>
        <dbReference type="EMBL" id="OJH34974.1"/>
    </source>
</evidence>
<sequence>MRGWPGGAVLNRLSSPRPAGTRLRPLLGGWLLLVLFLLSACTTGAPRAGLLVGYRYQSLAPPPAPRQSVTLTPPSDFAPVQVSDTEWREAFTQLVLEVPLPVVAARSIRPLASRLVRVSWPSGDAGDSSVEDGYARLCERRGAPGDCYWLMGDGPHDTTLGHRDRFALALGFALTPAVEAASGVLQDASAHAMTALLTGLSLYLVALMAPEPASGHLC</sequence>
<dbReference type="EMBL" id="MPIN01000016">
    <property type="protein sequence ID" value="OJH34974.1"/>
    <property type="molecule type" value="Genomic_DNA"/>
</dbReference>
<keyword evidence="2" id="KW-1185">Reference proteome</keyword>
<proteinExistence type="predicted"/>
<gene>
    <name evidence="1" type="ORF">BON30_41065</name>
</gene>